<dbReference type="Proteomes" id="UP000282551">
    <property type="component" value="Chromosome"/>
</dbReference>
<accession>A0A3S4RCY7</accession>
<dbReference type="OrthoDB" id="5182325at2"/>
<proteinExistence type="predicted"/>
<organism evidence="2 3">
    <name type="scientific">Mycolicibacterium chitae</name>
    <name type="common">Mycobacterium chitae</name>
    <dbReference type="NCBI Taxonomy" id="1792"/>
    <lineage>
        <taxon>Bacteria</taxon>
        <taxon>Bacillati</taxon>
        <taxon>Actinomycetota</taxon>
        <taxon>Actinomycetes</taxon>
        <taxon>Mycobacteriales</taxon>
        <taxon>Mycobacteriaceae</taxon>
        <taxon>Mycolicibacterium</taxon>
    </lineage>
</organism>
<sequence length="546" mass="59140">MPDLFSTVRSALAGPGSLELLGLVSSLMAVCDQGDVHPLAAQDERPALEELAAMFMEVQAPETTAVLTVLAVLTGDEVLRARIGRELGARPAPPQDWLTRLPHRTVHRAVRMGHVLDDGDNIMLGVRLDGGDELTIVVYIDHNLGTLVKDAFVIPEPLTAVTDQQRKLADDPDVVWNDISLADARAWLEPAIELAAMTYPPFESESWPACKPVVQWIVRDLPDGGVGRARPQWDSQALAELQDRFFASRWGAAIDHADHRDLLDSLLWFATEYGPGDPLRWSVVRVEILFGDWLARKVLAPAEYLAAAPDLLRAFVRFAHSEAGLRESLTADTLAAIDDCAPYFLADIGADGAPHPVPGLIGSQDLADMLLDYFAGIVGGHQQLNDLDVQPLPDDRFDWAGIPEDIAGRVSEVLALSDRCCDQLLDTEYRTVARRLLARIATGNPAVFGGRGRVETAAAAIIWIAGKANDLFANGPGGSDLRITDIAEHFGIGKNSAYQRAKSLLRAGGFDDDTNAVQLGAPEFLVSGYRAAIVAERDRVLAGLDL</sequence>
<evidence type="ECO:0000259" key="1">
    <source>
        <dbReference type="Pfam" id="PF19935"/>
    </source>
</evidence>
<evidence type="ECO:0000313" key="3">
    <source>
        <dbReference type="Proteomes" id="UP000282551"/>
    </source>
</evidence>
<dbReference type="EMBL" id="LR134355">
    <property type="protein sequence ID" value="VEG47502.1"/>
    <property type="molecule type" value="Genomic_DNA"/>
</dbReference>
<reference evidence="2 3" key="1">
    <citation type="submission" date="2018-12" db="EMBL/GenBank/DDBJ databases">
        <authorList>
            <consortium name="Pathogen Informatics"/>
        </authorList>
    </citation>
    <scope>NUCLEOTIDE SEQUENCE [LARGE SCALE GENOMIC DNA]</scope>
    <source>
        <strain evidence="2 3">NCTC10485</strain>
    </source>
</reference>
<keyword evidence="3" id="KW-1185">Reference proteome</keyword>
<dbReference type="InterPro" id="IPR045651">
    <property type="entry name" value="DUF6398"/>
</dbReference>
<name>A0A3S4RCY7_MYCCI</name>
<protein>
    <recommendedName>
        <fullName evidence="1">DUF6398 domain-containing protein</fullName>
    </recommendedName>
</protein>
<gene>
    <name evidence="2" type="ORF">NCTC10485_01783</name>
</gene>
<dbReference type="RefSeq" id="WP_145965901.1">
    <property type="nucleotide sequence ID" value="NZ_AP022604.1"/>
</dbReference>
<evidence type="ECO:0000313" key="2">
    <source>
        <dbReference type="EMBL" id="VEG47502.1"/>
    </source>
</evidence>
<dbReference type="AlphaFoldDB" id="A0A3S4RCY7"/>
<feature type="domain" description="DUF6398" evidence="1">
    <location>
        <begin position="412"/>
        <end position="505"/>
    </location>
</feature>
<dbReference type="Pfam" id="PF19935">
    <property type="entry name" value="DUF6398"/>
    <property type="match status" value="1"/>
</dbReference>